<dbReference type="AlphaFoldDB" id="A0A2G9SHK1"/>
<sequence length="193" mass="22047">MMALQIFFCAILCLPSALTIAVDVQELDNQILVTGEVTLPDCKLKEHTKWDKMMTMLENSHMRQNMLLQYFEEFKMELQIVKRELWQLGANTSGSCSDCLKSITTDFSSLLDSKCQPQNTLNKNVEQSIAVNQDIADRLQRIENLLKKREEADQNNVEPAEEPQSDSVFAQTLDPVLQDLLQTQNLVNQSRLP</sequence>
<feature type="chain" id="PRO_5013843011" description="PTX3-like N-terminal domain-containing protein" evidence="1">
    <location>
        <begin position="22"/>
        <end position="193"/>
    </location>
</feature>
<evidence type="ECO:0000259" key="2">
    <source>
        <dbReference type="Pfam" id="PF26206"/>
    </source>
</evidence>
<dbReference type="GO" id="GO:0045087">
    <property type="term" value="P:innate immune response"/>
    <property type="evidence" value="ECO:0007669"/>
    <property type="project" value="TreeGrafter"/>
</dbReference>
<dbReference type="GO" id="GO:0001849">
    <property type="term" value="F:complement component C1q complex binding"/>
    <property type="evidence" value="ECO:0007669"/>
    <property type="project" value="TreeGrafter"/>
</dbReference>
<dbReference type="Pfam" id="PF26206">
    <property type="entry name" value="PTX3_N"/>
    <property type="match status" value="1"/>
</dbReference>
<evidence type="ECO:0000256" key="1">
    <source>
        <dbReference type="SAM" id="SignalP"/>
    </source>
</evidence>
<feature type="signal peptide" evidence="1">
    <location>
        <begin position="1"/>
        <end position="21"/>
    </location>
</feature>
<feature type="non-terminal residue" evidence="3">
    <location>
        <position position="193"/>
    </location>
</feature>
<dbReference type="PANTHER" id="PTHR46943:SF1">
    <property type="entry name" value="PENTRAXIN-RELATED PROTEIN PTX3"/>
    <property type="match status" value="1"/>
</dbReference>
<evidence type="ECO:0000313" key="3">
    <source>
        <dbReference type="EMBL" id="PIO39636.1"/>
    </source>
</evidence>
<gene>
    <name evidence="3" type="ORF">AB205_0126040</name>
</gene>
<dbReference type="InterPro" id="IPR042837">
    <property type="entry name" value="PTX3"/>
</dbReference>
<dbReference type="EMBL" id="KV924556">
    <property type="protein sequence ID" value="PIO39636.1"/>
    <property type="molecule type" value="Genomic_DNA"/>
</dbReference>
<dbReference type="GO" id="GO:0044793">
    <property type="term" value="P:host-mediated suppression of viral proces"/>
    <property type="evidence" value="ECO:0007669"/>
    <property type="project" value="TreeGrafter"/>
</dbReference>
<organism evidence="3">
    <name type="scientific">Aquarana catesbeiana</name>
    <name type="common">American bullfrog</name>
    <name type="synonym">Rana catesbeiana</name>
    <dbReference type="NCBI Taxonomy" id="8400"/>
    <lineage>
        <taxon>Eukaryota</taxon>
        <taxon>Metazoa</taxon>
        <taxon>Chordata</taxon>
        <taxon>Craniata</taxon>
        <taxon>Vertebrata</taxon>
        <taxon>Euteleostomi</taxon>
        <taxon>Amphibia</taxon>
        <taxon>Batrachia</taxon>
        <taxon>Anura</taxon>
        <taxon>Neobatrachia</taxon>
        <taxon>Ranoidea</taxon>
        <taxon>Ranidae</taxon>
        <taxon>Aquarana</taxon>
    </lineage>
</organism>
<reference evidence="3" key="1">
    <citation type="submission" date="2017-08" db="EMBL/GenBank/DDBJ databases">
        <title>Assembly of the North American Bullfrog Genome.</title>
        <authorList>
            <person name="Warren R.L."/>
            <person name="Vandervalk B.P."/>
            <person name="Kucuk E."/>
            <person name="Birol I."/>
            <person name="Helbing C."/>
            <person name="Pandoh P."/>
            <person name="Behsaz B."/>
            <person name="Mohamadi H."/>
            <person name="Chu J."/>
            <person name="Jackman S."/>
            <person name="Hammond S.A."/>
            <person name="Veldhoen N."/>
            <person name="Kirk H."/>
            <person name="Zhao Y."/>
            <person name="Coope R."/>
            <person name="Pleasance S."/>
            <person name="Moore R."/>
            <person name="Holt R."/>
        </authorList>
    </citation>
    <scope>NUCLEOTIDE SEQUENCE</scope>
    <source>
        <strain evidence="3">Bruno</strain>
        <tissue evidence="3">Liver</tissue>
    </source>
</reference>
<dbReference type="OrthoDB" id="10009351at2759"/>
<name>A0A2G9SHK1_AQUCT</name>
<proteinExistence type="predicted"/>
<accession>A0A2G9SHK1</accession>
<dbReference type="GO" id="GO:0005615">
    <property type="term" value="C:extracellular space"/>
    <property type="evidence" value="ECO:0007669"/>
    <property type="project" value="TreeGrafter"/>
</dbReference>
<protein>
    <recommendedName>
        <fullName evidence="2">PTX3-like N-terminal domain-containing protein</fullName>
    </recommendedName>
</protein>
<keyword evidence="1" id="KW-0732">Signal</keyword>
<dbReference type="InterPro" id="IPR058832">
    <property type="entry name" value="PTX3_N"/>
</dbReference>
<feature type="domain" description="PTX3-like N-terminal" evidence="2">
    <location>
        <begin position="65"/>
        <end position="122"/>
    </location>
</feature>
<dbReference type="PANTHER" id="PTHR46943">
    <property type="entry name" value="PENTRAXIN-RELATED PROTEIN PTX3"/>
    <property type="match status" value="1"/>
</dbReference>